<protein>
    <recommendedName>
        <fullName evidence="1">HTH cro/C1-type domain-containing protein</fullName>
    </recommendedName>
</protein>
<dbReference type="CDD" id="cd00093">
    <property type="entry name" value="HTH_XRE"/>
    <property type="match status" value="1"/>
</dbReference>
<accession>A0ABZ2SQ62</accession>
<dbReference type="Pfam" id="PF01381">
    <property type="entry name" value="HTH_3"/>
    <property type="match status" value="1"/>
</dbReference>
<dbReference type="PROSITE" id="PS50943">
    <property type="entry name" value="HTH_CROC1"/>
    <property type="match status" value="1"/>
</dbReference>
<evidence type="ECO:0000313" key="3">
    <source>
        <dbReference type="Proteomes" id="UP000664701"/>
    </source>
</evidence>
<dbReference type="InterPro" id="IPR001387">
    <property type="entry name" value="Cro/C1-type_HTH"/>
</dbReference>
<dbReference type="Proteomes" id="UP000664701">
    <property type="component" value="Chromosome"/>
</dbReference>
<sequence>MSEILFNRIKETAKRKKNMNVKEVGLQLKIGENAIYSWKKSNPSIDKVEKVSDFLNVSTDYLLGRTDNPSVLSDEQKREQTVEEALQSVMSYDGKEVTENDREILKSIIEAYLDKK</sequence>
<feature type="domain" description="HTH cro/C1-type" evidence="1">
    <location>
        <begin position="40"/>
        <end position="62"/>
    </location>
</feature>
<dbReference type="SMART" id="SM00530">
    <property type="entry name" value="HTH_XRE"/>
    <property type="match status" value="1"/>
</dbReference>
<gene>
    <name evidence="2" type="ORF">DOK78_002563</name>
</gene>
<dbReference type="Gene3D" id="1.10.260.40">
    <property type="entry name" value="lambda repressor-like DNA-binding domains"/>
    <property type="match status" value="1"/>
</dbReference>
<keyword evidence="3" id="KW-1185">Reference proteome</keyword>
<dbReference type="InterPro" id="IPR010982">
    <property type="entry name" value="Lambda_DNA-bd_dom_sf"/>
</dbReference>
<evidence type="ECO:0000259" key="1">
    <source>
        <dbReference type="PROSITE" id="PS50943"/>
    </source>
</evidence>
<dbReference type="EMBL" id="CP147251">
    <property type="protein sequence ID" value="WYJ77923.1"/>
    <property type="molecule type" value="Genomic_DNA"/>
</dbReference>
<proteinExistence type="predicted"/>
<dbReference type="RefSeq" id="WP_207871906.1">
    <property type="nucleotide sequence ID" value="NZ_CP147251.1"/>
</dbReference>
<organism evidence="2 3">
    <name type="scientific">Candidatus Enterococcus lowellii</name>
    <dbReference type="NCBI Taxonomy" id="2230877"/>
    <lineage>
        <taxon>Bacteria</taxon>
        <taxon>Bacillati</taxon>
        <taxon>Bacillota</taxon>
        <taxon>Bacilli</taxon>
        <taxon>Lactobacillales</taxon>
        <taxon>Enterococcaceae</taxon>
        <taxon>Enterococcus</taxon>
    </lineage>
</organism>
<evidence type="ECO:0000313" key="2">
    <source>
        <dbReference type="EMBL" id="WYJ77923.1"/>
    </source>
</evidence>
<name>A0ABZ2SQ62_9ENTE</name>
<dbReference type="SUPFAM" id="SSF47413">
    <property type="entry name" value="lambda repressor-like DNA-binding domains"/>
    <property type="match status" value="1"/>
</dbReference>
<reference evidence="2 3" key="1">
    <citation type="submission" date="2024-03" db="EMBL/GenBank/DDBJ databases">
        <title>The Genome Sequence of Enterococcus sp. DIV2402.</title>
        <authorList>
            <consortium name="The Broad Institute Genomics Platform"/>
            <consortium name="The Broad Institute Microbial Omics Core"/>
            <consortium name="The Broad Institute Genomic Center for Infectious Diseases"/>
            <person name="Earl A."/>
            <person name="Manson A."/>
            <person name="Gilmore M."/>
            <person name="Schwartman J."/>
            <person name="Shea T."/>
            <person name="Abouelleil A."/>
            <person name="Cao P."/>
            <person name="Chapman S."/>
            <person name="Cusick C."/>
            <person name="Young S."/>
            <person name="Neafsey D."/>
            <person name="Nusbaum C."/>
            <person name="Birren B."/>
        </authorList>
    </citation>
    <scope>NUCLEOTIDE SEQUENCE [LARGE SCALE GENOMIC DNA]</scope>
    <source>
        <strain evidence="2 3">DIV2402</strain>
    </source>
</reference>